<dbReference type="RefSeq" id="WP_322411051.1">
    <property type="nucleotide sequence ID" value="NZ_CP139779.1"/>
</dbReference>
<dbReference type="EMBL" id="CP139779">
    <property type="protein sequence ID" value="WQB70915.1"/>
    <property type="molecule type" value="Genomic_DNA"/>
</dbReference>
<keyword evidence="3" id="KW-1185">Reference proteome</keyword>
<feature type="domain" description="HTH marR-type" evidence="1">
    <location>
        <begin position="28"/>
        <end position="161"/>
    </location>
</feature>
<reference evidence="2 3" key="1">
    <citation type="submission" date="2023-06" db="EMBL/GenBank/DDBJ databases">
        <title>Rock-solubilizing bacteria, Microbacterium invictum, promotes re-establishment of vegetation in rocky wasteland by accelerating rock bio-weathering and reshaping soil bacterial community.</title>
        <authorList>
            <person name="Liu C."/>
        </authorList>
    </citation>
    <scope>NUCLEOTIDE SEQUENCE [LARGE SCALE GENOMIC DNA]</scope>
    <source>
        <strain evidence="2 3">X-18</strain>
    </source>
</reference>
<dbReference type="PRINTS" id="PR00598">
    <property type="entry name" value="HTHMARR"/>
</dbReference>
<dbReference type="Proteomes" id="UP001324533">
    <property type="component" value="Chromosome"/>
</dbReference>
<name>A0ABZ0VBA7_9MICO</name>
<sequence length="176" mass="19273">MARRLPVDPIAEAKRQWLAHGWTDAAAGMTAVTSIMRAQQLMLARVDTALRPFHLTFARYELLTLLSFSRAGRMPMASASARLQVHPTSVTNTVDRLQADGYVRREPHPVDGRATLVVLTDAGRDLAERATAALNAQVFSEPGLSADDTDELVSIIARMRRAAGDFDDPRPTPDPL</sequence>
<dbReference type="Pfam" id="PF12802">
    <property type="entry name" value="MarR_2"/>
    <property type="match status" value="1"/>
</dbReference>
<dbReference type="SMART" id="SM00347">
    <property type="entry name" value="HTH_MARR"/>
    <property type="match status" value="1"/>
</dbReference>
<accession>A0ABZ0VBA7</accession>
<dbReference type="PANTHER" id="PTHR33164">
    <property type="entry name" value="TRANSCRIPTIONAL REGULATOR, MARR FAMILY"/>
    <property type="match status" value="1"/>
</dbReference>
<dbReference type="PROSITE" id="PS50995">
    <property type="entry name" value="HTH_MARR_2"/>
    <property type="match status" value="1"/>
</dbReference>
<evidence type="ECO:0000313" key="2">
    <source>
        <dbReference type="EMBL" id="WQB70915.1"/>
    </source>
</evidence>
<protein>
    <submittedName>
        <fullName evidence="2">MarR family transcriptional regulator</fullName>
    </submittedName>
</protein>
<dbReference type="SUPFAM" id="SSF46785">
    <property type="entry name" value="Winged helix' DNA-binding domain"/>
    <property type="match status" value="1"/>
</dbReference>
<dbReference type="InterPro" id="IPR036390">
    <property type="entry name" value="WH_DNA-bd_sf"/>
</dbReference>
<dbReference type="Gene3D" id="1.10.10.10">
    <property type="entry name" value="Winged helix-like DNA-binding domain superfamily/Winged helix DNA-binding domain"/>
    <property type="match status" value="1"/>
</dbReference>
<dbReference type="InterPro" id="IPR036388">
    <property type="entry name" value="WH-like_DNA-bd_sf"/>
</dbReference>
<dbReference type="InterPro" id="IPR039422">
    <property type="entry name" value="MarR/SlyA-like"/>
</dbReference>
<evidence type="ECO:0000313" key="3">
    <source>
        <dbReference type="Proteomes" id="UP001324533"/>
    </source>
</evidence>
<gene>
    <name evidence="2" type="ORF">T9R20_02840</name>
</gene>
<proteinExistence type="predicted"/>
<organism evidence="2 3">
    <name type="scientific">Microbacterium invictum</name>
    <dbReference type="NCBI Taxonomy" id="515415"/>
    <lineage>
        <taxon>Bacteria</taxon>
        <taxon>Bacillati</taxon>
        <taxon>Actinomycetota</taxon>
        <taxon>Actinomycetes</taxon>
        <taxon>Micrococcales</taxon>
        <taxon>Microbacteriaceae</taxon>
        <taxon>Microbacterium</taxon>
    </lineage>
</organism>
<dbReference type="InterPro" id="IPR000835">
    <property type="entry name" value="HTH_MarR-typ"/>
</dbReference>
<dbReference type="PANTHER" id="PTHR33164:SF101">
    <property type="entry name" value="TRANSCRIPTIONAL REPRESSOR MPRA"/>
    <property type="match status" value="1"/>
</dbReference>
<evidence type="ECO:0000259" key="1">
    <source>
        <dbReference type="PROSITE" id="PS50995"/>
    </source>
</evidence>